<evidence type="ECO:0000256" key="9">
    <source>
        <dbReference type="ARBA" id="ARBA00023161"/>
    </source>
</evidence>
<dbReference type="FunFam" id="3.30.70.330:FF:000525">
    <property type="entry name" value="RNA-binding protein 8A"/>
    <property type="match status" value="1"/>
</dbReference>
<dbReference type="InterPro" id="IPR008111">
    <property type="entry name" value="RNA-bd_8"/>
</dbReference>
<comment type="subcellular location">
    <subcellularLocation>
        <location evidence="2">Cytoplasm</location>
    </subcellularLocation>
    <subcellularLocation>
        <location evidence="1">Nucleus</location>
    </subcellularLocation>
</comment>
<evidence type="ECO:0000256" key="6">
    <source>
        <dbReference type="ARBA" id="ARBA00022664"/>
    </source>
</evidence>
<evidence type="ECO:0000256" key="3">
    <source>
        <dbReference type="ARBA" id="ARBA00007987"/>
    </source>
</evidence>
<dbReference type="PROSITE" id="PS50102">
    <property type="entry name" value="RRM"/>
    <property type="match status" value="1"/>
</dbReference>
<dbReference type="GO" id="GO:0005737">
    <property type="term" value="C:cytoplasm"/>
    <property type="evidence" value="ECO:0007669"/>
    <property type="project" value="UniProtKB-SubCell"/>
</dbReference>
<keyword evidence="8 13" id="KW-0694">RNA-binding</keyword>
<comment type="caution">
    <text evidence="16">The sequence shown here is derived from an EMBL/GenBank/DDBJ whole genome shotgun (WGS) entry which is preliminary data.</text>
</comment>
<keyword evidence="10" id="KW-0508">mRNA splicing</keyword>
<dbReference type="GO" id="GO:0003729">
    <property type="term" value="F:mRNA binding"/>
    <property type="evidence" value="ECO:0007669"/>
    <property type="project" value="InterPro"/>
</dbReference>
<dbReference type="SMART" id="SM00360">
    <property type="entry name" value="RRM"/>
    <property type="match status" value="1"/>
</dbReference>
<keyword evidence="4" id="KW-0813">Transport</keyword>
<keyword evidence="11" id="KW-0539">Nucleus</keyword>
<name>A0AAW1SEN9_9CHLO</name>
<dbReference type="Gene3D" id="3.30.70.330">
    <property type="match status" value="1"/>
</dbReference>
<dbReference type="AlphaFoldDB" id="A0AAW1SEN9"/>
<keyword evidence="7" id="KW-0810">Translation regulation</keyword>
<dbReference type="SUPFAM" id="SSF54928">
    <property type="entry name" value="RNA-binding domain, RBD"/>
    <property type="match status" value="1"/>
</dbReference>
<reference evidence="16 17" key="1">
    <citation type="journal article" date="2024" name="Nat. Commun.">
        <title>Phylogenomics reveals the evolutionary origins of lichenization in chlorophyte algae.</title>
        <authorList>
            <person name="Puginier C."/>
            <person name="Libourel C."/>
            <person name="Otte J."/>
            <person name="Skaloud P."/>
            <person name="Haon M."/>
            <person name="Grisel S."/>
            <person name="Petersen M."/>
            <person name="Berrin J.G."/>
            <person name="Delaux P.M."/>
            <person name="Dal Grande F."/>
            <person name="Keller J."/>
        </authorList>
    </citation>
    <scope>NUCLEOTIDE SEQUENCE [LARGE SCALE GENOMIC DNA]</scope>
    <source>
        <strain evidence="16 17">SAG 2523</strain>
    </source>
</reference>
<dbReference type="GO" id="GO:0008380">
    <property type="term" value="P:RNA splicing"/>
    <property type="evidence" value="ECO:0007669"/>
    <property type="project" value="UniProtKB-KW"/>
</dbReference>
<feature type="region of interest" description="Disordered" evidence="14">
    <location>
        <begin position="1"/>
        <end position="36"/>
    </location>
</feature>
<keyword evidence="17" id="KW-1185">Reference proteome</keyword>
<accession>A0AAW1SEN9</accession>
<dbReference type="InterPro" id="IPR035979">
    <property type="entry name" value="RBD_domain_sf"/>
</dbReference>
<evidence type="ECO:0000256" key="13">
    <source>
        <dbReference type="PROSITE-ProRule" id="PRU00176"/>
    </source>
</evidence>
<evidence type="ECO:0000313" key="17">
    <source>
        <dbReference type="Proteomes" id="UP001485043"/>
    </source>
</evidence>
<dbReference type="GO" id="GO:0005634">
    <property type="term" value="C:nucleus"/>
    <property type="evidence" value="ECO:0007669"/>
    <property type="project" value="UniProtKB-SubCell"/>
</dbReference>
<evidence type="ECO:0000256" key="7">
    <source>
        <dbReference type="ARBA" id="ARBA00022845"/>
    </source>
</evidence>
<evidence type="ECO:0000256" key="14">
    <source>
        <dbReference type="SAM" id="MobiDB-lite"/>
    </source>
</evidence>
<proteinExistence type="inferred from homology"/>
<evidence type="ECO:0000256" key="4">
    <source>
        <dbReference type="ARBA" id="ARBA00022448"/>
    </source>
</evidence>
<dbReference type="GO" id="GO:0006397">
    <property type="term" value="P:mRNA processing"/>
    <property type="evidence" value="ECO:0007669"/>
    <property type="project" value="UniProtKB-KW"/>
</dbReference>
<comment type="similarity">
    <text evidence="3">Belongs to the RBM8A family.</text>
</comment>
<evidence type="ECO:0000256" key="2">
    <source>
        <dbReference type="ARBA" id="ARBA00004496"/>
    </source>
</evidence>
<keyword evidence="6" id="KW-0507">mRNA processing</keyword>
<evidence type="ECO:0000256" key="12">
    <source>
        <dbReference type="ARBA" id="ARBA00077711"/>
    </source>
</evidence>
<evidence type="ECO:0000256" key="10">
    <source>
        <dbReference type="ARBA" id="ARBA00023187"/>
    </source>
</evidence>
<evidence type="ECO:0000259" key="15">
    <source>
        <dbReference type="PROSITE" id="PS50102"/>
    </source>
</evidence>
<sequence>MDAMDEDGPSQQGQRVRSTVTAVRKSKGRGFRDDRSGREELYGAYEGLDGDGTSGPLKSVEGWVVFVSNVHEEASEEDLHDHFADCGDVKNIYLNLDRRTGFVKGYAMIEYANQQEAQQAVNSLNDSDFMTQPIKVTWAFSPQPLRRIENRPRR</sequence>
<dbReference type="InterPro" id="IPR000504">
    <property type="entry name" value="RRM_dom"/>
</dbReference>
<gene>
    <name evidence="16" type="ORF">WJX84_002463</name>
</gene>
<feature type="domain" description="RRM" evidence="15">
    <location>
        <begin position="63"/>
        <end position="141"/>
    </location>
</feature>
<dbReference type="EMBL" id="JALJOV010001665">
    <property type="protein sequence ID" value="KAK9843888.1"/>
    <property type="molecule type" value="Genomic_DNA"/>
</dbReference>
<dbReference type="GO" id="GO:0000184">
    <property type="term" value="P:nuclear-transcribed mRNA catabolic process, nonsense-mediated decay"/>
    <property type="evidence" value="ECO:0007669"/>
    <property type="project" value="UniProtKB-KW"/>
</dbReference>
<evidence type="ECO:0000256" key="11">
    <source>
        <dbReference type="ARBA" id="ARBA00023242"/>
    </source>
</evidence>
<dbReference type="PRINTS" id="PR01738">
    <property type="entry name" value="RNABINDINGM8"/>
</dbReference>
<feature type="compositionally biased region" description="Polar residues" evidence="14">
    <location>
        <begin position="9"/>
        <end position="21"/>
    </location>
</feature>
<dbReference type="GO" id="GO:0006417">
    <property type="term" value="P:regulation of translation"/>
    <property type="evidence" value="ECO:0007669"/>
    <property type="project" value="UniProtKB-KW"/>
</dbReference>
<dbReference type="PANTHER" id="PTHR45894">
    <property type="entry name" value="RNA-BINDING PROTEIN 8A"/>
    <property type="match status" value="1"/>
</dbReference>
<evidence type="ECO:0000256" key="1">
    <source>
        <dbReference type="ARBA" id="ARBA00004123"/>
    </source>
</evidence>
<dbReference type="CDD" id="cd12324">
    <property type="entry name" value="RRM_RBM8"/>
    <property type="match status" value="1"/>
</dbReference>
<keyword evidence="5" id="KW-0963">Cytoplasm</keyword>
<protein>
    <recommendedName>
        <fullName evidence="12">RNA-binding protein 8A</fullName>
    </recommendedName>
</protein>
<dbReference type="Proteomes" id="UP001485043">
    <property type="component" value="Unassembled WGS sequence"/>
</dbReference>
<dbReference type="Pfam" id="PF00076">
    <property type="entry name" value="RRM_1"/>
    <property type="match status" value="1"/>
</dbReference>
<keyword evidence="9" id="KW-0866">Nonsense-mediated mRNA decay</keyword>
<evidence type="ECO:0000313" key="16">
    <source>
        <dbReference type="EMBL" id="KAK9843888.1"/>
    </source>
</evidence>
<evidence type="ECO:0000256" key="5">
    <source>
        <dbReference type="ARBA" id="ARBA00022490"/>
    </source>
</evidence>
<evidence type="ECO:0000256" key="8">
    <source>
        <dbReference type="ARBA" id="ARBA00022884"/>
    </source>
</evidence>
<organism evidence="16 17">
    <name type="scientific">Apatococcus fuscideae</name>
    <dbReference type="NCBI Taxonomy" id="2026836"/>
    <lineage>
        <taxon>Eukaryota</taxon>
        <taxon>Viridiplantae</taxon>
        <taxon>Chlorophyta</taxon>
        <taxon>core chlorophytes</taxon>
        <taxon>Trebouxiophyceae</taxon>
        <taxon>Chlorellales</taxon>
        <taxon>Chlorellaceae</taxon>
        <taxon>Apatococcus</taxon>
    </lineage>
</organism>
<dbReference type="InterPro" id="IPR033744">
    <property type="entry name" value="RRM_RBM8"/>
</dbReference>
<dbReference type="InterPro" id="IPR012677">
    <property type="entry name" value="Nucleotide-bd_a/b_plait_sf"/>
</dbReference>